<dbReference type="SUPFAM" id="SSF48695">
    <property type="entry name" value="Multiheme cytochromes"/>
    <property type="match status" value="1"/>
</dbReference>
<protein>
    <submittedName>
        <fullName evidence="1">Cytochrome C</fullName>
    </submittedName>
</protein>
<dbReference type="Proteomes" id="UP000059672">
    <property type="component" value="Chromosome"/>
</dbReference>
<reference evidence="1 2" key="2">
    <citation type="journal article" date="2016" name="Int. J. Syst. Evol. Microbiol.">
        <title>Lutibacter profundi sp. nov., isolated from a deep-sea hydrothermal system on the Arctic Mid-Ocean Ridge and emended description of the genus Lutibacter.</title>
        <authorList>
            <person name="Le Moine Bauer S."/>
            <person name="Roalkvam I."/>
            <person name="Steen I.H."/>
            <person name="Dahle H."/>
        </authorList>
    </citation>
    <scope>NUCLEOTIDE SEQUENCE [LARGE SCALE GENOMIC DNA]</scope>
    <source>
        <strain evidence="1 2">LP1</strain>
    </source>
</reference>
<accession>A0A0X8G5L6</accession>
<dbReference type="KEGG" id="lut:Lupro_04245"/>
<evidence type="ECO:0000313" key="1">
    <source>
        <dbReference type="EMBL" id="AMC10502.1"/>
    </source>
</evidence>
<dbReference type="RefSeq" id="WP_068206593.1">
    <property type="nucleotide sequence ID" value="NZ_CP013355.1"/>
</dbReference>
<reference evidence="2" key="1">
    <citation type="submission" date="2015-12" db="EMBL/GenBank/DDBJ databases">
        <title>Complete genome sequence of Lutibacter profundus strain LP1.</title>
        <authorList>
            <person name="Wissuwa J."/>
            <person name="Le Moine Bauer S."/>
            <person name="Stokke R."/>
            <person name="Dahle H."/>
            <person name="Steen I.H."/>
        </authorList>
    </citation>
    <scope>NUCLEOTIDE SEQUENCE [LARGE SCALE GENOMIC DNA]</scope>
    <source>
        <strain evidence="2">LP1</strain>
    </source>
</reference>
<evidence type="ECO:0000313" key="2">
    <source>
        <dbReference type="Proteomes" id="UP000059672"/>
    </source>
</evidence>
<dbReference type="OrthoDB" id="9814800at2"/>
<dbReference type="STRING" id="1622118.Lupro_04245"/>
<dbReference type="PATRIC" id="fig|1622118.3.peg.894"/>
<dbReference type="EMBL" id="CP013355">
    <property type="protein sequence ID" value="AMC10502.1"/>
    <property type="molecule type" value="Genomic_DNA"/>
</dbReference>
<gene>
    <name evidence="1" type="ORF">Lupro_04245</name>
</gene>
<organism evidence="1 2">
    <name type="scientific">Lutibacter profundi</name>
    <dbReference type="NCBI Taxonomy" id="1622118"/>
    <lineage>
        <taxon>Bacteria</taxon>
        <taxon>Pseudomonadati</taxon>
        <taxon>Bacteroidota</taxon>
        <taxon>Flavobacteriia</taxon>
        <taxon>Flavobacteriales</taxon>
        <taxon>Flavobacteriaceae</taxon>
        <taxon>Lutibacter</taxon>
    </lineage>
</organism>
<name>A0A0X8G5L6_9FLAO</name>
<sequence length="212" mass="24197">MKYLKITIIKKVMLGTFICLFVISCKHNEKKYHNVMEKIEGESVNYKAPSESSSMINAEIKTVLVEEGETAFLIPERKSQLSSYNCVECHTEPLEALVQKQADKKAAHWDIKLNHANSETMNCATCHTSNDMGNLHSLTSSTIDFNYSHKLCSQCHQKEFKDWKGGAHGKQLGGWAPPRLSNTCVNCHNPHTPQFEKRWPARFNTEKVKERQ</sequence>
<keyword evidence="2" id="KW-1185">Reference proteome</keyword>
<dbReference type="AlphaFoldDB" id="A0A0X8G5L6"/>
<dbReference type="PROSITE" id="PS51257">
    <property type="entry name" value="PROKAR_LIPOPROTEIN"/>
    <property type="match status" value="1"/>
</dbReference>
<dbReference type="InterPro" id="IPR036280">
    <property type="entry name" value="Multihaem_cyt_sf"/>
</dbReference>
<dbReference type="Gene3D" id="1.10.1130.10">
    <property type="entry name" value="Flavocytochrome C3, Chain A"/>
    <property type="match status" value="2"/>
</dbReference>
<proteinExistence type="predicted"/>